<gene>
    <name evidence="8" type="ORF">ERCICUMA2628_549</name>
</gene>
<dbReference type="PANTHER" id="PTHR32322">
    <property type="entry name" value="INNER MEMBRANE TRANSPORTER"/>
    <property type="match status" value="1"/>
</dbReference>
<feature type="transmembrane region" description="Helical" evidence="6">
    <location>
        <begin position="246"/>
        <end position="266"/>
    </location>
</feature>
<evidence type="ECO:0000256" key="2">
    <source>
        <dbReference type="ARBA" id="ARBA00022475"/>
    </source>
</evidence>
<evidence type="ECO:0000259" key="7">
    <source>
        <dbReference type="Pfam" id="PF00892"/>
    </source>
</evidence>
<feature type="transmembrane region" description="Helical" evidence="6">
    <location>
        <begin position="129"/>
        <end position="148"/>
    </location>
</feature>
<keyword evidence="2" id="KW-1003">Cell membrane</keyword>
<keyword evidence="4 6" id="KW-1133">Transmembrane helix</keyword>
<evidence type="ECO:0000256" key="4">
    <source>
        <dbReference type="ARBA" id="ARBA00022989"/>
    </source>
</evidence>
<evidence type="ECO:0000256" key="3">
    <source>
        <dbReference type="ARBA" id="ARBA00022692"/>
    </source>
</evidence>
<feature type="transmembrane region" description="Helical" evidence="6">
    <location>
        <begin position="272"/>
        <end position="291"/>
    </location>
</feature>
<accession>A0A451D392</accession>
<feature type="transmembrane region" description="Helical" evidence="6">
    <location>
        <begin position="12"/>
        <end position="33"/>
    </location>
</feature>
<dbReference type="InterPro" id="IPR050638">
    <property type="entry name" value="AA-Vitamin_Transporters"/>
</dbReference>
<name>A0A451D392_9GAMM</name>
<proteinExistence type="predicted"/>
<dbReference type="Pfam" id="PF00892">
    <property type="entry name" value="EamA"/>
    <property type="match status" value="2"/>
</dbReference>
<feature type="domain" description="EamA" evidence="7">
    <location>
        <begin position="156"/>
        <end position="290"/>
    </location>
</feature>
<dbReference type="OrthoDB" id="20414at2"/>
<evidence type="ECO:0000313" key="8">
    <source>
        <dbReference type="EMBL" id="VFP80125.1"/>
    </source>
</evidence>
<feature type="transmembrane region" description="Helical" evidence="6">
    <location>
        <begin position="185"/>
        <end position="205"/>
    </location>
</feature>
<dbReference type="SUPFAM" id="SSF103481">
    <property type="entry name" value="Multidrug resistance efflux transporter EmrE"/>
    <property type="match status" value="1"/>
</dbReference>
<dbReference type="InterPro" id="IPR000620">
    <property type="entry name" value="EamA_dom"/>
</dbReference>
<sequence length="306" mass="33973">MHKKIYTNLLMISLFTIVSLTWGTTWMAMKIAVSTVPPILATGLRFLCAAPLLLLLARYKKSPLLFPTNQLGFQICVTLFYFAIPFTLMIYGERYTSSSLASIIFATMPAIILILSLFILRERTSIQQILGLGISISTLSMILCHEIHSGQINQFRGIIALLIAVLMHAIMYVQCKKRCIGISVLSYNALPSLCAGTLLTLAGLYESPNLQNFTLQSLLAIIYLGIIAGVGGVLAYFSLQQITKPFQASMVFMFFPIIAVILERIINKSCISSYSLILLIPFLFGIVLTLHRLPKPFPNSKSTKQH</sequence>
<evidence type="ECO:0000313" key="9">
    <source>
        <dbReference type="Proteomes" id="UP000294412"/>
    </source>
</evidence>
<reference evidence="8 9" key="1">
    <citation type="submission" date="2019-02" db="EMBL/GenBank/DDBJ databases">
        <authorList>
            <person name="Manzano-Marin A."/>
            <person name="Manzano-Marin A."/>
        </authorList>
    </citation>
    <scope>NUCLEOTIDE SEQUENCE [LARGE SCALE GENOMIC DNA]</scope>
    <source>
        <strain evidence="8 9">ErCicuneomaculata</strain>
    </source>
</reference>
<feature type="transmembrane region" description="Helical" evidence="6">
    <location>
        <begin position="154"/>
        <end position="173"/>
    </location>
</feature>
<evidence type="ECO:0000256" key="1">
    <source>
        <dbReference type="ARBA" id="ARBA00004651"/>
    </source>
</evidence>
<keyword evidence="3 6" id="KW-0812">Transmembrane</keyword>
<protein>
    <submittedName>
        <fullName evidence="8">EamA-like transporter family protein</fullName>
    </submittedName>
</protein>
<dbReference type="AlphaFoldDB" id="A0A451D392"/>
<evidence type="ECO:0000256" key="6">
    <source>
        <dbReference type="SAM" id="Phobius"/>
    </source>
</evidence>
<feature type="transmembrane region" description="Helical" evidence="6">
    <location>
        <begin position="217"/>
        <end position="239"/>
    </location>
</feature>
<feature type="transmembrane region" description="Helical" evidence="6">
    <location>
        <begin position="98"/>
        <end position="120"/>
    </location>
</feature>
<feature type="domain" description="EamA" evidence="7">
    <location>
        <begin position="11"/>
        <end position="143"/>
    </location>
</feature>
<dbReference type="GO" id="GO:0016020">
    <property type="term" value="C:membrane"/>
    <property type="evidence" value="ECO:0007669"/>
    <property type="project" value="UniProtKB-SubCell"/>
</dbReference>
<dbReference type="Proteomes" id="UP000294412">
    <property type="component" value="Chromosome"/>
</dbReference>
<dbReference type="PANTHER" id="PTHR32322:SF14">
    <property type="entry name" value="PROTEIN PAGO"/>
    <property type="match status" value="1"/>
</dbReference>
<dbReference type="EMBL" id="LR217703">
    <property type="protein sequence ID" value="VFP80125.1"/>
    <property type="molecule type" value="Genomic_DNA"/>
</dbReference>
<evidence type="ECO:0000256" key="5">
    <source>
        <dbReference type="ARBA" id="ARBA00023136"/>
    </source>
</evidence>
<feature type="transmembrane region" description="Helical" evidence="6">
    <location>
        <begin position="39"/>
        <end position="59"/>
    </location>
</feature>
<comment type="subcellular location">
    <subcellularLocation>
        <location evidence="1">Cell membrane</location>
        <topology evidence="1">Multi-pass membrane protein</topology>
    </subcellularLocation>
</comment>
<keyword evidence="5 6" id="KW-0472">Membrane</keyword>
<feature type="transmembrane region" description="Helical" evidence="6">
    <location>
        <begin position="71"/>
        <end position="92"/>
    </location>
</feature>
<dbReference type="InterPro" id="IPR037185">
    <property type="entry name" value="EmrE-like"/>
</dbReference>
<organism evidence="8 9">
    <name type="scientific">Candidatus Erwinia haradaeae</name>
    <dbReference type="NCBI Taxonomy" id="1922217"/>
    <lineage>
        <taxon>Bacteria</taxon>
        <taxon>Pseudomonadati</taxon>
        <taxon>Pseudomonadota</taxon>
        <taxon>Gammaproteobacteria</taxon>
        <taxon>Enterobacterales</taxon>
        <taxon>Erwiniaceae</taxon>
        <taxon>Erwinia</taxon>
    </lineage>
</organism>
<dbReference type="RefSeq" id="WP_157993713.1">
    <property type="nucleotide sequence ID" value="NZ_LR217703.1"/>
</dbReference>